<dbReference type="PANTHER" id="PTHR42743">
    <property type="entry name" value="AMINO-ACID AMINOTRANSFERASE"/>
    <property type="match status" value="1"/>
</dbReference>
<sequence length="284" mass="31429">MPEVWLNGELLDGSVAAIPVTDRGFLFGDGIFTTMKISDGTVREFGAHVRNLMEQCCSLGIRAPDINLSAVKALVQANAAERGTWRLKIIVTGGCQPSLALPERDHGTLLMMLKPIRNGETGVGGLRVALSERRASSARLSSLKSLAYLERLMYRQEAVSRNVDDIISVSPEGWLLESAFANLLIRRDGSLYTPCFELPLLHGSTIDVMIHGARSVLGIKTEQVRWRADDLPPPGRCQLYLVNSLHELQPVVEVDGRVFTRDEDFERRLLKAYEGCVEKTDVVN</sequence>
<comment type="similarity">
    <text evidence="1">Belongs to the class-IV pyridoxal-phosphate-dependent aminotransferase family.</text>
</comment>
<dbReference type="SUPFAM" id="SSF56752">
    <property type="entry name" value="D-aminoacid aminotransferase-like PLP-dependent enzymes"/>
    <property type="match status" value="1"/>
</dbReference>
<name>A0A0G4ER84_VITBC</name>
<evidence type="ECO:0008006" key="4">
    <source>
        <dbReference type="Google" id="ProtNLM"/>
    </source>
</evidence>
<dbReference type="EMBL" id="CDMY01000295">
    <property type="protein sequence ID" value="CEM00514.1"/>
    <property type="molecule type" value="Genomic_DNA"/>
</dbReference>
<dbReference type="InParanoid" id="A0A0G4ER84"/>
<dbReference type="InterPro" id="IPR050571">
    <property type="entry name" value="Class-IV_PLP-Dep_Aminotrnsfr"/>
</dbReference>
<proteinExistence type="inferred from homology"/>
<dbReference type="InterPro" id="IPR036038">
    <property type="entry name" value="Aminotransferase-like"/>
</dbReference>
<dbReference type="OrthoDB" id="25921at2759"/>
<evidence type="ECO:0000313" key="3">
    <source>
        <dbReference type="Proteomes" id="UP000041254"/>
    </source>
</evidence>
<dbReference type="GO" id="GO:0046394">
    <property type="term" value="P:carboxylic acid biosynthetic process"/>
    <property type="evidence" value="ECO:0007669"/>
    <property type="project" value="UniProtKB-ARBA"/>
</dbReference>
<dbReference type="InterPro" id="IPR043132">
    <property type="entry name" value="BCAT-like_C"/>
</dbReference>
<dbReference type="Proteomes" id="UP000041254">
    <property type="component" value="Unassembled WGS sequence"/>
</dbReference>
<dbReference type="VEuPathDB" id="CryptoDB:Vbra_12783"/>
<accession>A0A0G4ER84</accession>
<evidence type="ECO:0000313" key="2">
    <source>
        <dbReference type="EMBL" id="CEM00514.1"/>
    </source>
</evidence>
<protein>
    <recommendedName>
        <fullName evidence="4">Aminodeoxychorismate lyase</fullName>
    </recommendedName>
</protein>
<keyword evidence="3" id="KW-1185">Reference proteome</keyword>
<dbReference type="Gene3D" id="3.20.10.10">
    <property type="entry name" value="D-amino Acid Aminotransferase, subunit A, domain 2"/>
    <property type="match status" value="1"/>
</dbReference>
<dbReference type="InterPro" id="IPR043131">
    <property type="entry name" value="BCAT-like_N"/>
</dbReference>
<dbReference type="AlphaFoldDB" id="A0A0G4ER84"/>
<dbReference type="InterPro" id="IPR001544">
    <property type="entry name" value="Aminotrans_IV"/>
</dbReference>
<organism evidence="2 3">
    <name type="scientific">Vitrella brassicaformis (strain CCMP3155)</name>
    <dbReference type="NCBI Taxonomy" id="1169540"/>
    <lineage>
        <taxon>Eukaryota</taxon>
        <taxon>Sar</taxon>
        <taxon>Alveolata</taxon>
        <taxon>Colpodellida</taxon>
        <taxon>Vitrellaceae</taxon>
        <taxon>Vitrella</taxon>
    </lineage>
</organism>
<dbReference type="Pfam" id="PF01063">
    <property type="entry name" value="Aminotran_4"/>
    <property type="match status" value="1"/>
</dbReference>
<dbReference type="PANTHER" id="PTHR42743:SF11">
    <property type="entry name" value="AMINODEOXYCHORISMATE LYASE"/>
    <property type="match status" value="1"/>
</dbReference>
<reference evidence="2 3" key="1">
    <citation type="submission" date="2014-11" db="EMBL/GenBank/DDBJ databases">
        <authorList>
            <person name="Zhu J."/>
            <person name="Qi W."/>
            <person name="Song R."/>
        </authorList>
    </citation>
    <scope>NUCLEOTIDE SEQUENCE [LARGE SCALE GENOMIC DNA]</scope>
</reference>
<gene>
    <name evidence="2" type="ORF">Vbra_12783</name>
</gene>
<dbReference type="Gene3D" id="3.30.470.10">
    <property type="match status" value="1"/>
</dbReference>
<dbReference type="GO" id="GO:0003824">
    <property type="term" value="F:catalytic activity"/>
    <property type="evidence" value="ECO:0007669"/>
    <property type="project" value="InterPro"/>
</dbReference>
<evidence type="ECO:0000256" key="1">
    <source>
        <dbReference type="ARBA" id="ARBA00009320"/>
    </source>
</evidence>